<keyword evidence="2" id="KW-0175">Coiled coil</keyword>
<keyword evidence="7" id="KW-1185">Reference proteome</keyword>
<gene>
    <name evidence="6" type="ORF">FFLO_01993</name>
</gene>
<dbReference type="EMBL" id="JABELV010000030">
    <property type="protein sequence ID" value="KAG7562519.1"/>
    <property type="molecule type" value="Genomic_DNA"/>
</dbReference>
<dbReference type="AlphaFoldDB" id="A0A8K0NS48"/>
<evidence type="ECO:0000259" key="5">
    <source>
        <dbReference type="Pfam" id="PF07859"/>
    </source>
</evidence>
<feature type="region of interest" description="Disordered" evidence="3">
    <location>
        <begin position="589"/>
        <end position="610"/>
    </location>
</feature>
<evidence type="ECO:0000256" key="3">
    <source>
        <dbReference type="SAM" id="MobiDB-lite"/>
    </source>
</evidence>
<reference evidence="6" key="1">
    <citation type="submission" date="2020-04" db="EMBL/GenBank/DDBJ databases">
        <title>Analysis of mating type loci in Filobasidium floriforme.</title>
        <authorList>
            <person name="Nowrousian M."/>
        </authorList>
    </citation>
    <scope>NUCLEOTIDE SEQUENCE</scope>
    <source>
        <strain evidence="6">CBS 6242</strain>
    </source>
</reference>
<dbReference type="InterPro" id="IPR013094">
    <property type="entry name" value="AB_hydrolase_3"/>
</dbReference>
<feature type="region of interest" description="Disordered" evidence="3">
    <location>
        <begin position="378"/>
        <end position="414"/>
    </location>
</feature>
<evidence type="ECO:0000256" key="2">
    <source>
        <dbReference type="SAM" id="Coils"/>
    </source>
</evidence>
<proteinExistence type="predicted"/>
<evidence type="ECO:0000313" key="6">
    <source>
        <dbReference type="EMBL" id="KAG7562519.1"/>
    </source>
</evidence>
<feature type="domain" description="Alpha/beta hydrolase fold-3" evidence="5">
    <location>
        <begin position="237"/>
        <end position="356"/>
    </location>
</feature>
<keyword evidence="4" id="KW-1133">Transmembrane helix</keyword>
<comment type="caution">
    <text evidence="6">The sequence shown here is derived from an EMBL/GenBank/DDBJ whole genome shotgun (WGS) entry which is preliminary data.</text>
</comment>
<feature type="active site" evidence="1">
    <location>
        <position position="317"/>
    </location>
</feature>
<evidence type="ECO:0000256" key="4">
    <source>
        <dbReference type="SAM" id="Phobius"/>
    </source>
</evidence>
<dbReference type="Pfam" id="PF07859">
    <property type="entry name" value="Abhydrolase_3"/>
    <property type="match status" value="2"/>
</dbReference>
<feature type="region of interest" description="Disordered" evidence="3">
    <location>
        <begin position="804"/>
        <end position="831"/>
    </location>
</feature>
<feature type="compositionally biased region" description="Basic and acidic residues" evidence="3">
    <location>
        <begin position="396"/>
        <end position="410"/>
    </location>
</feature>
<dbReference type="GO" id="GO:0004771">
    <property type="term" value="F:sterol ester esterase activity"/>
    <property type="evidence" value="ECO:0007669"/>
    <property type="project" value="TreeGrafter"/>
</dbReference>
<dbReference type="PROSITE" id="PS01174">
    <property type="entry name" value="LIPASE_GDXG_SER"/>
    <property type="match status" value="1"/>
</dbReference>
<dbReference type="SUPFAM" id="SSF53474">
    <property type="entry name" value="alpha/beta-Hydrolases"/>
    <property type="match status" value="1"/>
</dbReference>
<feature type="region of interest" description="Disordered" evidence="3">
    <location>
        <begin position="848"/>
        <end position="869"/>
    </location>
</feature>
<evidence type="ECO:0000313" key="7">
    <source>
        <dbReference type="Proteomes" id="UP000812966"/>
    </source>
</evidence>
<evidence type="ECO:0000256" key="1">
    <source>
        <dbReference type="PROSITE-ProRule" id="PRU10038"/>
    </source>
</evidence>
<accession>A0A8K0NS48</accession>
<dbReference type="GO" id="GO:0019433">
    <property type="term" value="P:triglyceride catabolic process"/>
    <property type="evidence" value="ECO:0007669"/>
    <property type="project" value="TreeGrafter"/>
</dbReference>
<feature type="transmembrane region" description="Helical" evidence="4">
    <location>
        <begin position="12"/>
        <end position="31"/>
    </location>
</feature>
<dbReference type="GO" id="GO:0004806">
    <property type="term" value="F:triacylglycerol lipase activity"/>
    <property type="evidence" value="ECO:0007669"/>
    <property type="project" value="TreeGrafter"/>
</dbReference>
<dbReference type="InterPro" id="IPR033140">
    <property type="entry name" value="Lipase_GDXG_put_SER_AS"/>
</dbReference>
<dbReference type="InterPro" id="IPR029058">
    <property type="entry name" value="AB_hydrolase_fold"/>
</dbReference>
<name>A0A8K0NS48_9TREE</name>
<dbReference type="GO" id="GO:0005829">
    <property type="term" value="C:cytosol"/>
    <property type="evidence" value="ECO:0007669"/>
    <property type="project" value="TreeGrafter"/>
</dbReference>
<protein>
    <recommendedName>
        <fullName evidence="5">Alpha/beta hydrolase fold-3 domain-containing protein</fullName>
    </recommendedName>
</protein>
<dbReference type="PANTHER" id="PTHR23025">
    <property type="entry name" value="TRIACYLGLYCEROL LIPASE"/>
    <property type="match status" value="1"/>
</dbReference>
<sequence length="869" mass="98439">MIDHVLGKPSPAFKRVQVFLVIMFWSWRLYVGDLKRKSKTRARVVGELFGSGWVGRRGGFLGIMGLINRKLKRFSPYQLVVGTLTLMYALRNLDVLVGLGSPEPLARMYSRAYYRATYIATSFDAGFATAMPIKPKWLRDICSVLFAGYYMVWAREADEKLRRFRSLCTVEMLRTTWEKTSNPYLRLFTYFDRPQLPLVRKILLPRPKGSKHTKPISAMLFFCKTEEELKDCTELILDFPGGGFVAMGPEHHEERLRRWTKRTGKPVLAIDYGKAPEYPYPWAIEEGFDVYQTLVETKGSVIGVKSGRLDMVLSGDSAGGNIVTTIMLNILESSLKLPHPLALVLAYPAIDFNYNSWMTPQDLQVLRTEQSSRNIPGIMEGKDHMRHKSPLSVVDDSGKRKSAADTDPLSRKSSWHRSLSGRFRYSTTSRNALVIGEVDGRKEEDKPLRERVKTPIEEISLEALQQELQVKAAEAQEEKENEKMPIGTRLTMASRTGYFQDRIISPTMMRAMAILYIGPRHNPDFATDYYISPILTPEILLAQFPRTYLICGERDPFVDDTVILAGRLRQAKRDKREAARRQAAQKLAQARAGLRMSRTDSSNRNNDPILEEDEDDWLSMRIIEGWGHGFMQMLSVMKHDVEPVLMDIADWIDETFARAAEDRNMDMGGDARPPTPKRSFSLVKASEYKETSPERPLGSADLGAPLVADTVTDDEEDDMLSFSTKRTRQLSSTLHTLGSSNLPDRQRVALPESQTWSFESGDSLNGPVTPPGLLDDSRFDTIKPSRQARGSYAFFTQKKAEAPRVAAIGGQKPRTTSPASTDHAKGGLSEAELLRRRRVEAVYGMVDEPLPRYGRDDDEEEEEKTGFRW</sequence>
<feature type="domain" description="Alpha/beta hydrolase fold-3" evidence="5">
    <location>
        <begin position="493"/>
        <end position="574"/>
    </location>
</feature>
<keyword evidence="4" id="KW-0812">Transmembrane</keyword>
<organism evidence="6 7">
    <name type="scientific">Filobasidium floriforme</name>
    <dbReference type="NCBI Taxonomy" id="5210"/>
    <lineage>
        <taxon>Eukaryota</taxon>
        <taxon>Fungi</taxon>
        <taxon>Dikarya</taxon>
        <taxon>Basidiomycota</taxon>
        <taxon>Agaricomycotina</taxon>
        <taxon>Tremellomycetes</taxon>
        <taxon>Filobasidiales</taxon>
        <taxon>Filobasidiaceae</taxon>
        <taxon>Filobasidium</taxon>
    </lineage>
</organism>
<dbReference type="PANTHER" id="PTHR23025:SF3">
    <property type="entry name" value="HORMONE-SENSITIVE LIPASE"/>
    <property type="match status" value="1"/>
</dbReference>
<feature type="coiled-coil region" evidence="2">
    <location>
        <begin position="456"/>
        <end position="483"/>
    </location>
</feature>
<keyword evidence="4" id="KW-0472">Membrane</keyword>
<dbReference type="Proteomes" id="UP000812966">
    <property type="component" value="Unassembled WGS sequence"/>
</dbReference>
<dbReference type="Gene3D" id="3.40.50.1820">
    <property type="entry name" value="alpha/beta hydrolase"/>
    <property type="match status" value="2"/>
</dbReference>